<evidence type="ECO:0000256" key="1">
    <source>
        <dbReference type="ARBA" id="ARBA00032656"/>
    </source>
</evidence>
<name>A0A914CYH7_9BILA</name>
<dbReference type="InterPro" id="IPR019770">
    <property type="entry name" value="TIF_eIF_4E_CS"/>
</dbReference>
<dbReference type="PANTHER" id="PTHR11960:SF69">
    <property type="entry name" value="EUKARYOTIC TRANSLATION INITIATION FACTOR 4E-3"/>
    <property type="match status" value="1"/>
</dbReference>
<dbReference type="GO" id="GO:0000340">
    <property type="term" value="F:RNA 7-methylguanosine cap binding"/>
    <property type="evidence" value="ECO:0007669"/>
    <property type="project" value="TreeGrafter"/>
</dbReference>
<dbReference type="Proteomes" id="UP000887540">
    <property type="component" value="Unplaced"/>
</dbReference>
<sequence length="308" mass="35288">MASASKSATSLENESIQNLVSDLVENLDSINVSANESKIYEEVKSAATMSVEKLETNITIPKSVTNISTRPSEPTHPLQFRWALWYLHADNSKKSWEENLKKIAVFSTVEEFWALFNHLVEPSSLQRGCDYYLFKEGIKPMWEDTANNKGGRWLLFVDRKAKKLDEYWMELLLAIVGEQFEEYGNDICGIVVNVRGKADKLSVWTADANLDEVNLGIGKIFKEKLTIPDTETIQYESHKDASHRQNSNVKARLSLPQIEGNHMLSHSSAKDKEWDMKRAGNSSNSNRTEKFTGKREWRNRRLQRIDSK</sequence>
<reference evidence="5" key="1">
    <citation type="submission" date="2022-11" db="UniProtKB">
        <authorList>
            <consortium name="WormBaseParasite"/>
        </authorList>
    </citation>
    <scope>IDENTIFICATION</scope>
</reference>
<feature type="compositionally biased region" description="Basic and acidic residues" evidence="3">
    <location>
        <begin position="287"/>
        <end position="296"/>
    </location>
</feature>
<dbReference type="GO" id="GO:0003743">
    <property type="term" value="F:translation initiation factor activity"/>
    <property type="evidence" value="ECO:0007669"/>
    <property type="project" value="UniProtKB-KW"/>
</dbReference>
<accession>A0A914CYH7</accession>
<dbReference type="PROSITE" id="PS00813">
    <property type="entry name" value="IF4E"/>
    <property type="match status" value="1"/>
</dbReference>
<keyword evidence="4" id="KW-1185">Reference proteome</keyword>
<organism evidence="4 5">
    <name type="scientific">Acrobeloides nanus</name>
    <dbReference type="NCBI Taxonomy" id="290746"/>
    <lineage>
        <taxon>Eukaryota</taxon>
        <taxon>Metazoa</taxon>
        <taxon>Ecdysozoa</taxon>
        <taxon>Nematoda</taxon>
        <taxon>Chromadorea</taxon>
        <taxon>Rhabditida</taxon>
        <taxon>Tylenchina</taxon>
        <taxon>Cephalobomorpha</taxon>
        <taxon>Cephaloboidea</taxon>
        <taxon>Cephalobidae</taxon>
        <taxon>Acrobeloides</taxon>
    </lineage>
</organism>
<keyword evidence="2" id="KW-0396">Initiation factor</keyword>
<evidence type="ECO:0000256" key="2">
    <source>
        <dbReference type="RuleBase" id="RU004374"/>
    </source>
</evidence>
<dbReference type="InterPro" id="IPR023398">
    <property type="entry name" value="TIF_eIF4e-like"/>
</dbReference>
<evidence type="ECO:0000256" key="3">
    <source>
        <dbReference type="SAM" id="MobiDB-lite"/>
    </source>
</evidence>
<keyword evidence="2" id="KW-0648">Protein biosynthesis</keyword>
<comment type="similarity">
    <text evidence="2">Belongs to the eukaryotic initiation factor 4E family.</text>
</comment>
<keyword evidence="2" id="KW-0694">RNA-binding</keyword>
<protein>
    <recommendedName>
        <fullName evidence="1">eIF-4F 25 kDa subunit</fullName>
    </recommendedName>
</protein>
<proteinExistence type="inferred from homology"/>
<dbReference type="WBParaSite" id="ACRNAN_scaffold1633.g8510.t1">
    <property type="protein sequence ID" value="ACRNAN_scaffold1633.g8510.t1"/>
    <property type="gene ID" value="ACRNAN_scaffold1633.g8510"/>
</dbReference>
<dbReference type="PANTHER" id="PTHR11960">
    <property type="entry name" value="EUKARYOTIC TRANSLATION INITIATION FACTOR 4E RELATED"/>
    <property type="match status" value="1"/>
</dbReference>
<dbReference type="Pfam" id="PF01652">
    <property type="entry name" value="IF4E"/>
    <property type="match status" value="1"/>
</dbReference>
<dbReference type="Gene3D" id="3.30.760.10">
    <property type="entry name" value="RNA Cap, Translation Initiation Factor Eif4e"/>
    <property type="match status" value="1"/>
</dbReference>
<evidence type="ECO:0000313" key="4">
    <source>
        <dbReference type="Proteomes" id="UP000887540"/>
    </source>
</evidence>
<dbReference type="GO" id="GO:0016281">
    <property type="term" value="C:eukaryotic translation initiation factor 4F complex"/>
    <property type="evidence" value="ECO:0007669"/>
    <property type="project" value="TreeGrafter"/>
</dbReference>
<feature type="region of interest" description="Disordered" evidence="3">
    <location>
        <begin position="266"/>
        <end position="308"/>
    </location>
</feature>
<dbReference type="AlphaFoldDB" id="A0A914CYH7"/>
<evidence type="ECO:0000313" key="5">
    <source>
        <dbReference type="WBParaSite" id="ACRNAN_scaffold1633.g8510.t1"/>
    </source>
</evidence>
<dbReference type="InterPro" id="IPR001040">
    <property type="entry name" value="TIF_eIF_4E"/>
</dbReference>
<dbReference type="SUPFAM" id="SSF55418">
    <property type="entry name" value="eIF4e-like"/>
    <property type="match status" value="1"/>
</dbReference>
<feature type="compositionally biased region" description="Basic and acidic residues" evidence="3">
    <location>
        <begin position="268"/>
        <end position="278"/>
    </location>
</feature>